<feature type="domain" description="Ionotropic glutamate receptor C-terminal" evidence="12">
    <location>
        <begin position="423"/>
        <end position="705"/>
    </location>
</feature>
<dbReference type="EMBL" id="MW717351">
    <property type="protein sequence ID" value="UVB79157.1"/>
    <property type="molecule type" value="mRNA"/>
</dbReference>
<dbReference type="GO" id="GO:0005886">
    <property type="term" value="C:plasma membrane"/>
    <property type="evidence" value="ECO:0007669"/>
    <property type="project" value="UniProtKB-SubCell"/>
</dbReference>
<dbReference type="InterPro" id="IPR001320">
    <property type="entry name" value="Iontro_rcpt_C"/>
</dbReference>
<keyword evidence="11" id="KW-0732">Signal</keyword>
<dbReference type="GO" id="GO:0050906">
    <property type="term" value="P:detection of stimulus involved in sensory perception"/>
    <property type="evidence" value="ECO:0007669"/>
    <property type="project" value="UniProtKB-ARBA"/>
</dbReference>
<feature type="region of interest" description="Disordered" evidence="9">
    <location>
        <begin position="834"/>
        <end position="853"/>
    </location>
</feature>
<evidence type="ECO:0000256" key="1">
    <source>
        <dbReference type="ARBA" id="ARBA00004651"/>
    </source>
</evidence>
<evidence type="ECO:0000256" key="6">
    <source>
        <dbReference type="ARBA" id="ARBA00023136"/>
    </source>
</evidence>
<keyword evidence="4 10" id="KW-0812">Transmembrane</keyword>
<dbReference type="InterPro" id="IPR052192">
    <property type="entry name" value="Insect_Ionotropic_Sensory_Rcpt"/>
</dbReference>
<comment type="similarity">
    <text evidence="2">Belongs to the glutamate-gated ion channel (TC 1.A.10.1) family.</text>
</comment>
<feature type="transmembrane region" description="Helical" evidence="10">
    <location>
        <begin position="697"/>
        <end position="718"/>
    </location>
</feature>
<evidence type="ECO:0000256" key="2">
    <source>
        <dbReference type="ARBA" id="ARBA00008685"/>
    </source>
</evidence>
<comment type="subcellular location">
    <subcellularLocation>
        <location evidence="1">Cell membrane</location>
        <topology evidence="1">Multi-pass membrane protein</topology>
    </subcellularLocation>
</comment>
<dbReference type="Gene3D" id="1.10.287.70">
    <property type="match status" value="1"/>
</dbReference>
<evidence type="ECO:0000259" key="12">
    <source>
        <dbReference type="Pfam" id="PF00060"/>
    </source>
</evidence>
<dbReference type="PANTHER" id="PTHR42643:SF24">
    <property type="entry name" value="IONOTROPIC RECEPTOR 60A"/>
    <property type="match status" value="1"/>
</dbReference>
<protein>
    <submittedName>
        <fullName evidence="13">Ionotropic receptor 21a</fullName>
    </submittedName>
</protein>
<name>A0A978W760_9NEOP</name>
<evidence type="ECO:0000313" key="13">
    <source>
        <dbReference type="EMBL" id="UVB79157.1"/>
    </source>
</evidence>
<dbReference type="GO" id="GO:0015276">
    <property type="term" value="F:ligand-gated monoatomic ion channel activity"/>
    <property type="evidence" value="ECO:0007669"/>
    <property type="project" value="InterPro"/>
</dbReference>
<keyword evidence="3" id="KW-1003">Cell membrane</keyword>
<feature type="compositionally biased region" description="Polar residues" evidence="9">
    <location>
        <begin position="733"/>
        <end position="743"/>
    </location>
</feature>
<evidence type="ECO:0000256" key="11">
    <source>
        <dbReference type="SAM" id="SignalP"/>
    </source>
</evidence>
<feature type="transmembrane region" description="Helical" evidence="10">
    <location>
        <begin position="462"/>
        <end position="481"/>
    </location>
</feature>
<dbReference type="SUPFAM" id="SSF53850">
    <property type="entry name" value="Periplasmic binding protein-like II"/>
    <property type="match status" value="1"/>
</dbReference>
<dbReference type="Gene3D" id="3.40.190.10">
    <property type="entry name" value="Periplasmic binding protein-like II"/>
    <property type="match status" value="1"/>
</dbReference>
<evidence type="ECO:0000256" key="10">
    <source>
        <dbReference type="SAM" id="Phobius"/>
    </source>
</evidence>
<evidence type="ECO:0000256" key="7">
    <source>
        <dbReference type="ARBA" id="ARBA00023170"/>
    </source>
</evidence>
<organism evidence="13">
    <name type="scientific">Heortia vitessoides</name>
    <dbReference type="NCBI Taxonomy" id="1557813"/>
    <lineage>
        <taxon>Eukaryota</taxon>
        <taxon>Metazoa</taxon>
        <taxon>Ecdysozoa</taxon>
        <taxon>Arthropoda</taxon>
        <taxon>Hexapoda</taxon>
        <taxon>Insecta</taxon>
        <taxon>Pterygota</taxon>
        <taxon>Neoptera</taxon>
        <taxon>Endopterygota</taxon>
        <taxon>Lepidoptera</taxon>
        <taxon>Glossata</taxon>
        <taxon>Ditrysia</taxon>
        <taxon>Pyraloidea</taxon>
        <taxon>Crambidae</taxon>
        <taxon>Heortia</taxon>
    </lineage>
</organism>
<accession>A0A978W760</accession>
<dbReference type="Pfam" id="PF00060">
    <property type="entry name" value="Lig_chan"/>
    <property type="match status" value="1"/>
</dbReference>
<proteinExistence type="evidence at transcript level"/>
<dbReference type="AlphaFoldDB" id="A0A978W760"/>
<evidence type="ECO:0000256" key="9">
    <source>
        <dbReference type="SAM" id="MobiDB-lite"/>
    </source>
</evidence>
<keyword evidence="8" id="KW-0325">Glycoprotein</keyword>
<sequence length="853" mass="96500">MVYKMKHIVWTVFLNFSLLVLSQEIEYYSSRSLFNKRHNIIKKSTTKLDQSTDANSSNCGKDGDSTFVWRIFNNGTAVKNKRAVDPVFYGHPKTREELWNEHFINKSSAFDQNPSLINLLHNITLTYLNDCIPIILYDSQVKSRESYLFQDLLRDFPVSFIHGYIDDNNKLKEPELLVPVKECQHYIIFSTDVKISAKVLGKQSESKVVVVARSSQWAVHEFLASSYSRMFVNLIVIGQSFKDDDDDSIEAPYILYTHKLYTDGLGASKPVVLSSWAHGKFSRNVNLFPPKMTQGYAGHRFIVAAANQPPFVFRTIKTDLDGGNPRVVWDGVEIRLLSLLAERNNFSLEYLEPQEPNLGPGDAVAKEIAMGRADIGVAGIYMTSDRLREMDMSFSHSQDCAVFITLMSTALPRYRAILGPFHWHVWVALTFTYLVGIFPLAFSDKHTLRHLLHNSGEIENMFWYVFGTFTNCFTFLGKNSWSKTTKITTRLLIGWYWVFTIIITSCYTGSIIAFVTLPVYPETVDTIEQLLAGFYRVGTLDRGGWERWFYNSSDSKTNTLFKKLELVSNVASGIRNTTKAFFWPYAFLGSQAELEYIVQANFTATKSKRAMLHISNECFVPFGVSISFPNSSIYSAKISRDLSRMFQSGIVDKIVDEVRWEMQRSSSGQLLAAASSGLLKMTAAEEKGLTLEDTQGMFLLLAAGFLLGASSLVSEWMGGITRRCRLIKKDPEGQSSTGSTPQSAILPDKSEIKTILHRSESRLHFETRPPSADTLEGQVINVTEESIMVHDNLDTERWSRRSSSVDLDREVQEIFEKDLRRRKIVGDDIIEVSDEGTREPTASKGAFGGNVND</sequence>
<keyword evidence="6 10" id="KW-0472">Membrane</keyword>
<feature type="chain" id="PRO_5036940520" evidence="11">
    <location>
        <begin position="23"/>
        <end position="853"/>
    </location>
</feature>
<feature type="signal peptide" evidence="11">
    <location>
        <begin position="1"/>
        <end position="22"/>
    </location>
</feature>
<evidence type="ECO:0000256" key="3">
    <source>
        <dbReference type="ARBA" id="ARBA00022475"/>
    </source>
</evidence>
<reference evidence="13" key="1">
    <citation type="journal article" date="2021" name="Zhi Wu Bao Hu">
        <title>Identification and Analysis of Chemosensory Gene of Yellow Leaf Borer.</title>
        <authorList>
            <person name="Li Z."/>
            <person name="Liu L."/>
            <person name="Yang B."/>
            <person name="Yan S."/>
            <person name="Wang G."/>
        </authorList>
    </citation>
    <scope>NUCLEOTIDE SEQUENCE</scope>
    <source>
        <strain evidence="13">ZC1996055</strain>
        <tissue evidence="13">Antennae and mouthparts</tissue>
    </source>
</reference>
<evidence type="ECO:0000256" key="5">
    <source>
        <dbReference type="ARBA" id="ARBA00022989"/>
    </source>
</evidence>
<dbReference type="PANTHER" id="PTHR42643">
    <property type="entry name" value="IONOTROPIC RECEPTOR 20A-RELATED"/>
    <property type="match status" value="1"/>
</dbReference>
<feature type="transmembrane region" description="Helical" evidence="10">
    <location>
        <begin position="493"/>
        <end position="520"/>
    </location>
</feature>
<evidence type="ECO:0000256" key="4">
    <source>
        <dbReference type="ARBA" id="ARBA00022692"/>
    </source>
</evidence>
<keyword evidence="5 10" id="KW-1133">Transmembrane helix</keyword>
<feature type="transmembrane region" description="Helical" evidence="10">
    <location>
        <begin position="423"/>
        <end position="442"/>
    </location>
</feature>
<keyword evidence="7 13" id="KW-0675">Receptor</keyword>
<feature type="region of interest" description="Disordered" evidence="9">
    <location>
        <begin position="729"/>
        <end position="748"/>
    </location>
</feature>
<evidence type="ECO:0000256" key="8">
    <source>
        <dbReference type="ARBA" id="ARBA00023180"/>
    </source>
</evidence>